<dbReference type="Pfam" id="PF12680">
    <property type="entry name" value="SnoaL_2"/>
    <property type="match status" value="1"/>
</dbReference>
<dbReference type="AlphaFoldDB" id="A0A127M6H5"/>
<dbReference type="Proteomes" id="UP000074119">
    <property type="component" value="Chromosome"/>
</dbReference>
<dbReference type="InterPro" id="IPR037401">
    <property type="entry name" value="SnoaL-like"/>
</dbReference>
<evidence type="ECO:0000313" key="2">
    <source>
        <dbReference type="EMBL" id="AMO68797.1"/>
    </source>
</evidence>
<gene>
    <name evidence="2" type="ORF">AZF00_11020</name>
</gene>
<organism evidence="2 3">
    <name type="scientific">Zhongshania aliphaticivorans</name>
    <dbReference type="NCBI Taxonomy" id="1470434"/>
    <lineage>
        <taxon>Bacteria</taxon>
        <taxon>Pseudomonadati</taxon>
        <taxon>Pseudomonadota</taxon>
        <taxon>Gammaproteobacteria</taxon>
        <taxon>Cellvibrionales</taxon>
        <taxon>Spongiibacteraceae</taxon>
        <taxon>Zhongshania</taxon>
    </lineage>
</organism>
<dbReference type="KEGG" id="zal:AZF00_11020"/>
<dbReference type="STRING" id="1470434.AZF00_11020"/>
<proteinExistence type="predicted"/>
<dbReference type="SUPFAM" id="SSF54427">
    <property type="entry name" value="NTF2-like"/>
    <property type="match status" value="1"/>
</dbReference>
<sequence>MGNAQAALAASRLSGKYVEQGNKEAWLALFSDLAVVQDPVGKSPLDPSGEGHCGKEAIAGFWDLIIAPGKIEFTILSSFPAGDECANLVHLVNNLPDNLKMEMDMVVVYKADNDGKISSLKAYWDFDAVQEKLMSS</sequence>
<evidence type="ECO:0000313" key="3">
    <source>
        <dbReference type="Proteomes" id="UP000074119"/>
    </source>
</evidence>
<dbReference type="Gene3D" id="3.10.450.50">
    <property type="match status" value="1"/>
</dbReference>
<protein>
    <recommendedName>
        <fullName evidence="1">SnoaL-like domain-containing protein</fullName>
    </recommendedName>
</protein>
<feature type="domain" description="SnoaL-like" evidence="1">
    <location>
        <begin position="18"/>
        <end position="118"/>
    </location>
</feature>
<reference evidence="2 3" key="1">
    <citation type="submission" date="2015-12" db="EMBL/GenBank/DDBJ databases">
        <authorList>
            <person name="Shamseldin A."/>
            <person name="Moawad H."/>
            <person name="Abd El-Rahim W.M."/>
            <person name="Sadowsky M.J."/>
        </authorList>
    </citation>
    <scope>NUCLEOTIDE SEQUENCE [LARGE SCALE GENOMIC DNA]</scope>
    <source>
        <strain evidence="2 3">SM2</strain>
    </source>
</reference>
<accession>A0A127M6H5</accession>
<dbReference type="EMBL" id="CP014544">
    <property type="protein sequence ID" value="AMO68797.1"/>
    <property type="molecule type" value="Genomic_DNA"/>
</dbReference>
<evidence type="ECO:0000259" key="1">
    <source>
        <dbReference type="Pfam" id="PF12680"/>
    </source>
</evidence>
<dbReference type="InterPro" id="IPR032710">
    <property type="entry name" value="NTF2-like_dom_sf"/>
</dbReference>
<dbReference type="RefSeq" id="WP_008249439.1">
    <property type="nucleotide sequence ID" value="NZ_CP014544.1"/>
</dbReference>
<name>A0A127M6H5_9GAMM</name>